<organism evidence="3 4">
    <name type="scientific">Actinopolymorpha cephalotaxi</name>
    <dbReference type="NCBI Taxonomy" id="504797"/>
    <lineage>
        <taxon>Bacteria</taxon>
        <taxon>Bacillati</taxon>
        <taxon>Actinomycetota</taxon>
        <taxon>Actinomycetes</taxon>
        <taxon>Propionibacteriales</taxon>
        <taxon>Actinopolymorphaceae</taxon>
        <taxon>Actinopolymorpha</taxon>
    </lineage>
</organism>
<dbReference type="InterPro" id="IPR051704">
    <property type="entry name" value="FAD_aromatic-hydroxylase"/>
</dbReference>
<gene>
    <name evidence="2" type="ORF">FHR37_005784</name>
    <name evidence="3" type="ORF">SAMN05421678_114133</name>
</gene>
<dbReference type="Proteomes" id="UP000199052">
    <property type="component" value="Unassembled WGS sequence"/>
</dbReference>
<dbReference type="Gene3D" id="3.30.9.10">
    <property type="entry name" value="D-Amino Acid Oxidase, subunit A, domain 2"/>
    <property type="match status" value="1"/>
</dbReference>
<keyword evidence="5" id="KW-1185">Reference proteome</keyword>
<feature type="domain" description="FAD-binding" evidence="1">
    <location>
        <begin position="5"/>
        <end position="320"/>
    </location>
</feature>
<dbReference type="InterPro" id="IPR002938">
    <property type="entry name" value="FAD-bd"/>
</dbReference>
<evidence type="ECO:0000259" key="1">
    <source>
        <dbReference type="Pfam" id="PF01494"/>
    </source>
</evidence>
<accession>A0A1I2YKH5</accession>
<dbReference type="OrthoDB" id="3212532at2"/>
<dbReference type="Gene3D" id="3.50.50.60">
    <property type="entry name" value="FAD/NAD(P)-binding domain"/>
    <property type="match status" value="1"/>
</dbReference>
<reference evidence="2 5" key="2">
    <citation type="submission" date="2020-07" db="EMBL/GenBank/DDBJ databases">
        <title>Sequencing the genomes of 1000 actinobacteria strains.</title>
        <authorList>
            <person name="Klenk H.-P."/>
        </authorList>
    </citation>
    <scope>NUCLEOTIDE SEQUENCE [LARGE SCALE GENOMIC DNA]</scope>
    <source>
        <strain evidence="2 5">DSM 45117</strain>
    </source>
</reference>
<reference evidence="3 4" key="1">
    <citation type="submission" date="2016-10" db="EMBL/GenBank/DDBJ databases">
        <authorList>
            <person name="de Groot N.N."/>
        </authorList>
    </citation>
    <scope>NUCLEOTIDE SEQUENCE [LARGE SCALE GENOMIC DNA]</scope>
    <source>
        <strain evidence="3 4">CPCC 202808</strain>
    </source>
</reference>
<proteinExistence type="predicted"/>
<evidence type="ECO:0000313" key="2">
    <source>
        <dbReference type="EMBL" id="NYH86933.1"/>
    </source>
</evidence>
<evidence type="ECO:0000313" key="5">
    <source>
        <dbReference type="Proteomes" id="UP000533017"/>
    </source>
</evidence>
<dbReference type="PRINTS" id="PR00420">
    <property type="entry name" value="RNGMNOXGNASE"/>
</dbReference>
<dbReference type="EMBL" id="FOOI01000014">
    <property type="protein sequence ID" value="SFH25859.1"/>
    <property type="molecule type" value="Genomic_DNA"/>
</dbReference>
<evidence type="ECO:0000313" key="3">
    <source>
        <dbReference type="EMBL" id="SFH25859.1"/>
    </source>
</evidence>
<dbReference type="PANTHER" id="PTHR46865:SF2">
    <property type="entry name" value="MONOOXYGENASE"/>
    <property type="match status" value="1"/>
</dbReference>
<dbReference type="Pfam" id="PF01494">
    <property type="entry name" value="FAD_binding_3"/>
    <property type="match status" value="1"/>
</dbReference>
<evidence type="ECO:0000313" key="4">
    <source>
        <dbReference type="Proteomes" id="UP000199052"/>
    </source>
</evidence>
<dbReference type="SUPFAM" id="SSF51905">
    <property type="entry name" value="FAD/NAD(P)-binding domain"/>
    <property type="match status" value="1"/>
</dbReference>
<dbReference type="STRING" id="504797.SAMN05421678_114133"/>
<protein>
    <submittedName>
        <fullName evidence="2 3">2-polyprenyl-6-methoxyphenol hydroxylase</fullName>
    </submittedName>
</protein>
<dbReference type="PANTHER" id="PTHR46865">
    <property type="entry name" value="OXIDOREDUCTASE-RELATED"/>
    <property type="match status" value="1"/>
</dbReference>
<dbReference type="RefSeq" id="WP_092886531.1">
    <property type="nucleotide sequence ID" value="NZ_FOOI01000014.1"/>
</dbReference>
<dbReference type="InterPro" id="IPR036188">
    <property type="entry name" value="FAD/NAD-bd_sf"/>
</dbReference>
<dbReference type="Proteomes" id="UP000533017">
    <property type="component" value="Unassembled WGS sequence"/>
</dbReference>
<dbReference type="GO" id="GO:0071949">
    <property type="term" value="F:FAD binding"/>
    <property type="evidence" value="ECO:0007669"/>
    <property type="project" value="InterPro"/>
</dbReference>
<dbReference type="AlphaFoldDB" id="A0A1I2YKH5"/>
<sequence length="401" mass="43493">MSNKTVLVSGASIAGPAAAYWLRRAGYSPTVVERAPAPRPGGQAVDLRGAGRTVITRMGLMERARAISLDQRGLALVDSRGRITARMPADSFGGEGIVSEIEILRGDLCELLYDATLPDTEYLFDDTITELRQDEDGVQVRFERAAPRRFDLVVGADGLHSTVRALAFGPEERYVRPLDCYTAWFTTTEDIALDDWYLMHNAPGGLVASARPGRLPGEVKAGLSFRSEPLSYDRRDVRGQQDVIAARFARVGWEVPRLLAGMRAGTDFAFDSIGQVHLDHWSCGRVVLLGDAGYCPTPLTGLGTSVALVGAYVLAGELAAGGDHATAFARYENRIRPYVTSAQELPPGGVSGYAPMSAAAIRARGLSMRWMNRWPMRPLMARQFAKAADIELPEYAFASVG</sequence>
<dbReference type="EMBL" id="JACBZA010000001">
    <property type="protein sequence ID" value="NYH86933.1"/>
    <property type="molecule type" value="Genomic_DNA"/>
</dbReference>
<name>A0A1I2YKH5_9ACTN</name>